<name>A0ACB9TGC0_HOLOL</name>
<comment type="caution">
    <text evidence="1">The sequence shown here is derived from an EMBL/GenBank/DDBJ whole genome shotgun (WGS) entry which is preliminary data.</text>
</comment>
<evidence type="ECO:0000313" key="1">
    <source>
        <dbReference type="EMBL" id="KAI4465856.1"/>
    </source>
</evidence>
<evidence type="ECO:0000313" key="2">
    <source>
        <dbReference type="Proteomes" id="UP001056778"/>
    </source>
</evidence>
<proteinExistence type="predicted"/>
<organism evidence="1 2">
    <name type="scientific">Holotrichia oblita</name>
    <name type="common">Chafer beetle</name>
    <dbReference type="NCBI Taxonomy" id="644536"/>
    <lineage>
        <taxon>Eukaryota</taxon>
        <taxon>Metazoa</taxon>
        <taxon>Ecdysozoa</taxon>
        <taxon>Arthropoda</taxon>
        <taxon>Hexapoda</taxon>
        <taxon>Insecta</taxon>
        <taxon>Pterygota</taxon>
        <taxon>Neoptera</taxon>
        <taxon>Endopterygota</taxon>
        <taxon>Coleoptera</taxon>
        <taxon>Polyphaga</taxon>
        <taxon>Scarabaeiformia</taxon>
        <taxon>Scarabaeidae</taxon>
        <taxon>Melolonthinae</taxon>
        <taxon>Holotrichia</taxon>
    </lineage>
</organism>
<protein>
    <submittedName>
        <fullName evidence="1">Uncharacterized protein</fullName>
    </submittedName>
</protein>
<accession>A0ACB9TGC0</accession>
<sequence>MDCSSSMPLGTCPHCSKIFSTIRLRNRHIKRIHKVEVESSRSNHILCPICGEGNEIKTFESLRTHIENTHEVSIEYVTYQFSCSHDYEVWRTSEKIEVNYAISRCTQRKKYKEVHYDCNRSNIRGYQSKNYKRTEKSGGTIKICGICPSKLIVKIDDNGETHDVLKEDDFALGFMNSTMEDKLRNFPQIICMDGTHGTNTKKMDLTVMLIKDDKNAGFPVAFFLSNRLDQQVQEVFLGALKEKLQQEINAEYFMSDDDPKYYNAWIKTMNQMKTEMKRILNETNKERFLQLTNAYLEKLQKANEVEFLNYLLTYYFHGEERIEMWAHCHRKNAGINTNMAIESFNNLLKTNQLKRKAKVTVEKLLDTIEDLVDIKMWQRILNIERPNANNYQDRIIIKAHRKAEAMKNDVNVFEKEEGKFYVKSSRGDNFYNIHLKQVCESECRTLFCRVCKICMHRYQCDCPEYTVRNTMCKHVHLVRMHEERKGTNSVLDSVAEALGQHSQLKVHHQQEITQFIEKKSTEEVQDQVNRRSIQEAHLFNWVKDLDDNSFETFMKNIQGTMKDVDRRRNTTTRKRKMEKQGYFPAKKR</sequence>
<gene>
    <name evidence="1" type="ORF">MML48_3g00005545</name>
</gene>
<reference evidence="1" key="1">
    <citation type="submission" date="2022-04" db="EMBL/GenBank/DDBJ databases">
        <title>Chromosome-scale genome assembly of Holotrichia oblita Faldermann.</title>
        <authorList>
            <person name="Rongchong L."/>
        </authorList>
    </citation>
    <scope>NUCLEOTIDE SEQUENCE</scope>
    <source>
        <strain evidence="1">81SQS9</strain>
    </source>
</reference>
<keyword evidence="2" id="KW-1185">Reference proteome</keyword>
<dbReference type="EMBL" id="CM043017">
    <property type="protein sequence ID" value="KAI4465856.1"/>
    <property type="molecule type" value="Genomic_DNA"/>
</dbReference>
<dbReference type="Proteomes" id="UP001056778">
    <property type="component" value="Chromosome 3"/>
</dbReference>